<evidence type="ECO:0000313" key="6">
    <source>
        <dbReference type="Proteomes" id="UP000515154"/>
    </source>
</evidence>
<evidence type="ECO:0000256" key="1">
    <source>
        <dbReference type="ARBA" id="ARBA00004141"/>
    </source>
</evidence>
<dbReference type="InterPro" id="IPR005344">
    <property type="entry name" value="TMEM33/Pom33"/>
</dbReference>
<keyword evidence="3 7" id="KW-0812">Transmembrane</keyword>
<dbReference type="PANTHER" id="PTHR12703:SF4">
    <property type="entry name" value="TRANSMEMBRANE PROTEIN 33"/>
    <property type="match status" value="1"/>
</dbReference>
<protein>
    <submittedName>
        <fullName evidence="7">Transmembrane protein 33</fullName>
    </submittedName>
</protein>
<evidence type="ECO:0000313" key="7">
    <source>
        <dbReference type="RefSeq" id="XP_029644095.1"/>
    </source>
</evidence>
<keyword evidence="4" id="KW-1133">Transmembrane helix</keyword>
<dbReference type="GO" id="GO:0061024">
    <property type="term" value="P:membrane organization"/>
    <property type="evidence" value="ECO:0007669"/>
    <property type="project" value="TreeGrafter"/>
</dbReference>
<dbReference type="RefSeq" id="XP_029644095.1">
    <property type="nucleotide sequence ID" value="XM_029788235.2"/>
</dbReference>
<sequence>MADEQTNTNNTGNRTTVWNYMMGNKVAASLWLTRIMTISFTILFVLPIFGGNSYSFYQRALLSNAATSALRLYQRLPNFQLNRQYFGQLIMEDSCHYLLYSLIFINSYPITMVLAPLFLFSLLHACDYTKNILTILGSNSLQFMMNLIASLELQQSNILRFIACNEIFLMPGIVLMIFSGKASLLLPFIYYRFITMRYSSRRNPYCRTLFHEMRITVETLCSRPQCPVFLKNFCYRGIALISRLAPQTNS</sequence>
<dbReference type="GO" id="GO:0005783">
    <property type="term" value="C:endoplasmic reticulum"/>
    <property type="evidence" value="ECO:0007669"/>
    <property type="project" value="TreeGrafter"/>
</dbReference>
<keyword evidence="6" id="KW-1185">Reference proteome</keyword>
<accession>A0A6P7T101</accession>
<dbReference type="AlphaFoldDB" id="A0A6P7T101"/>
<comment type="subcellular location">
    <subcellularLocation>
        <location evidence="1">Membrane</location>
        <topology evidence="1">Multi-pass membrane protein</topology>
    </subcellularLocation>
</comment>
<dbReference type="KEGG" id="osn:115218426"/>
<gene>
    <name evidence="7" type="primary">LOC115218426</name>
</gene>
<dbReference type="Proteomes" id="UP000515154">
    <property type="component" value="Linkage group LG13"/>
</dbReference>
<dbReference type="GO" id="GO:0071786">
    <property type="term" value="P:endoplasmic reticulum tubular network organization"/>
    <property type="evidence" value="ECO:0007669"/>
    <property type="project" value="TreeGrafter"/>
</dbReference>
<evidence type="ECO:0000256" key="5">
    <source>
        <dbReference type="ARBA" id="ARBA00023136"/>
    </source>
</evidence>
<evidence type="ECO:0000256" key="3">
    <source>
        <dbReference type="ARBA" id="ARBA00022692"/>
    </source>
</evidence>
<reference evidence="7" key="1">
    <citation type="submission" date="2025-08" db="UniProtKB">
        <authorList>
            <consortium name="RefSeq"/>
        </authorList>
    </citation>
    <scope>IDENTIFICATION</scope>
</reference>
<evidence type="ECO:0000256" key="2">
    <source>
        <dbReference type="ARBA" id="ARBA00007322"/>
    </source>
</evidence>
<keyword evidence="5" id="KW-0472">Membrane</keyword>
<dbReference type="PANTHER" id="PTHR12703">
    <property type="entry name" value="TRANSMEMBRANE PROTEIN 33"/>
    <property type="match status" value="1"/>
</dbReference>
<dbReference type="Pfam" id="PF03661">
    <property type="entry name" value="TMEM33_Pom33"/>
    <property type="match status" value="1"/>
</dbReference>
<organism evidence="6 7">
    <name type="scientific">Octopus sinensis</name>
    <name type="common">East Asian common octopus</name>
    <dbReference type="NCBI Taxonomy" id="2607531"/>
    <lineage>
        <taxon>Eukaryota</taxon>
        <taxon>Metazoa</taxon>
        <taxon>Spiralia</taxon>
        <taxon>Lophotrochozoa</taxon>
        <taxon>Mollusca</taxon>
        <taxon>Cephalopoda</taxon>
        <taxon>Coleoidea</taxon>
        <taxon>Octopodiformes</taxon>
        <taxon>Octopoda</taxon>
        <taxon>Incirrata</taxon>
        <taxon>Octopodidae</taxon>
        <taxon>Octopus</taxon>
    </lineage>
</organism>
<evidence type="ECO:0000256" key="4">
    <source>
        <dbReference type="ARBA" id="ARBA00022989"/>
    </source>
</evidence>
<comment type="similarity">
    <text evidence="2">Belongs to the PER33/POM33 family.</text>
</comment>
<proteinExistence type="inferred from homology"/>
<dbReference type="InterPro" id="IPR051645">
    <property type="entry name" value="PER33/POM33_regulator"/>
</dbReference>
<dbReference type="GO" id="GO:0016020">
    <property type="term" value="C:membrane"/>
    <property type="evidence" value="ECO:0007669"/>
    <property type="project" value="UniProtKB-SubCell"/>
</dbReference>
<name>A0A6P7T101_9MOLL</name>